<keyword evidence="3 5" id="KW-0732">Signal</keyword>
<comment type="caution">
    <text evidence="6">The sequence shown here is derived from an EMBL/GenBank/DDBJ whole genome shotgun (WGS) entry which is preliminary data.</text>
</comment>
<dbReference type="InterPro" id="IPR006311">
    <property type="entry name" value="TAT_signal"/>
</dbReference>
<dbReference type="Proteomes" id="UP000265768">
    <property type="component" value="Unassembled WGS sequence"/>
</dbReference>
<evidence type="ECO:0000313" key="7">
    <source>
        <dbReference type="Proteomes" id="UP000265768"/>
    </source>
</evidence>
<reference evidence="6 7" key="1">
    <citation type="submission" date="2018-09" db="EMBL/GenBank/DDBJ databases">
        <title>YIM 75507 draft genome.</title>
        <authorList>
            <person name="Tang S."/>
            <person name="Feng Y."/>
        </authorList>
    </citation>
    <scope>NUCLEOTIDE SEQUENCE [LARGE SCALE GENOMIC DNA]</scope>
    <source>
        <strain evidence="6 7">YIM 75507</strain>
    </source>
</reference>
<evidence type="ECO:0000313" key="6">
    <source>
        <dbReference type="EMBL" id="RJL33113.1"/>
    </source>
</evidence>
<dbReference type="InterPro" id="IPR006059">
    <property type="entry name" value="SBP"/>
</dbReference>
<feature type="region of interest" description="Disordered" evidence="4">
    <location>
        <begin position="31"/>
        <end position="56"/>
    </location>
</feature>
<evidence type="ECO:0000256" key="2">
    <source>
        <dbReference type="ARBA" id="ARBA00022448"/>
    </source>
</evidence>
<keyword evidence="7" id="KW-1185">Reference proteome</keyword>
<evidence type="ECO:0000256" key="5">
    <source>
        <dbReference type="SAM" id="SignalP"/>
    </source>
</evidence>
<evidence type="ECO:0000256" key="3">
    <source>
        <dbReference type="ARBA" id="ARBA00022729"/>
    </source>
</evidence>
<comment type="similarity">
    <text evidence="1">Belongs to the bacterial solute-binding protein 1 family.</text>
</comment>
<dbReference type="EMBL" id="QZEY01000003">
    <property type="protein sequence ID" value="RJL33113.1"/>
    <property type="molecule type" value="Genomic_DNA"/>
</dbReference>
<gene>
    <name evidence="6" type="ORF">D5H75_09665</name>
</gene>
<dbReference type="PANTHER" id="PTHR43649">
    <property type="entry name" value="ARABINOSE-BINDING PROTEIN-RELATED"/>
    <property type="match status" value="1"/>
</dbReference>
<keyword evidence="2" id="KW-0813">Transport</keyword>
<dbReference type="PANTHER" id="PTHR43649:SF34">
    <property type="entry name" value="ABC TRANSPORTER PERIPLASMIC-BINDING PROTEIN YCJN-RELATED"/>
    <property type="match status" value="1"/>
</dbReference>
<accession>A0A3A4AW67</accession>
<dbReference type="Gene3D" id="3.40.190.10">
    <property type="entry name" value="Periplasmic binding protein-like II"/>
    <property type="match status" value="1"/>
</dbReference>
<sequence length="472" mass="51481">MNPAPPPPSRRHVLQAGGLTAAGLALAACASETEGPQARRTGAAGTPAPRTTFTEPRTKLSGTLSILLWSHFVPSHDKWFDGFVRDWGRRVGVNVRVDHISVNDLPARIAAEMQARQGHDLLQDISTLSRYEPGVTDLSDLVQEADRRWGKQLDLCRRSSFNPNTGKFYAYSPGWSPDPGDYRVSLWQPAGFPNGPETWDDLLKGGSEIKKSKNIQLGLGMSQEIDSNMAARALLWSYGASEQDAQERVVLNSDEAVAAVEFMTRLFKGSMTNEVFSWNASSNNQGLVAGRLSYILNSISAWRTAQGANPKVADDIGFVPALRGPKAALAAQHVMYNWIVPSHAKAIDAAKEFLLHYTANFASVTYHSKLYDLPGWPSLVPQLSGWLDADPFGARPANKLALLKNAVDWSVNIGYPGPANPAVGEVLGTFVIPNMMARAARGEATPKQAVAEADRRIRQIFERWRSRGLVGG</sequence>
<dbReference type="OrthoDB" id="5508957at2"/>
<dbReference type="PROSITE" id="PS51318">
    <property type="entry name" value="TAT"/>
    <property type="match status" value="1"/>
</dbReference>
<organism evidence="6 7">
    <name type="scientific">Bailinhaonella thermotolerans</name>
    <dbReference type="NCBI Taxonomy" id="1070861"/>
    <lineage>
        <taxon>Bacteria</taxon>
        <taxon>Bacillati</taxon>
        <taxon>Actinomycetota</taxon>
        <taxon>Actinomycetes</taxon>
        <taxon>Streptosporangiales</taxon>
        <taxon>Streptosporangiaceae</taxon>
        <taxon>Bailinhaonella</taxon>
    </lineage>
</organism>
<evidence type="ECO:0000256" key="4">
    <source>
        <dbReference type="SAM" id="MobiDB-lite"/>
    </source>
</evidence>
<dbReference type="RefSeq" id="WP_119926073.1">
    <property type="nucleotide sequence ID" value="NZ_QZEY01000003.1"/>
</dbReference>
<feature type="signal peptide" evidence="5">
    <location>
        <begin position="1"/>
        <end position="27"/>
    </location>
</feature>
<feature type="chain" id="PRO_5038706481" evidence="5">
    <location>
        <begin position="28"/>
        <end position="472"/>
    </location>
</feature>
<dbReference type="SUPFAM" id="SSF53850">
    <property type="entry name" value="Periplasmic binding protein-like II"/>
    <property type="match status" value="1"/>
</dbReference>
<dbReference type="InterPro" id="IPR050490">
    <property type="entry name" value="Bact_solute-bd_prot1"/>
</dbReference>
<dbReference type="Pfam" id="PF01547">
    <property type="entry name" value="SBP_bac_1"/>
    <property type="match status" value="1"/>
</dbReference>
<protein>
    <submittedName>
        <fullName evidence="6">Extracellular solute-binding protein</fullName>
    </submittedName>
</protein>
<feature type="compositionally biased region" description="Low complexity" evidence="4">
    <location>
        <begin position="38"/>
        <end position="52"/>
    </location>
</feature>
<proteinExistence type="inferred from homology"/>
<name>A0A3A4AW67_9ACTN</name>
<evidence type="ECO:0000256" key="1">
    <source>
        <dbReference type="ARBA" id="ARBA00008520"/>
    </source>
</evidence>
<dbReference type="AlphaFoldDB" id="A0A3A4AW67"/>